<reference evidence="3" key="1">
    <citation type="submission" date="2016-01" db="EMBL/GenBank/DDBJ databases">
        <title>JH-induced greglin regulates locust vitellogenesis and fertility by inhibiting serine protease activity.</title>
        <authorList>
            <person name="Zhou Y."/>
            <person name="Wu Z."/>
            <person name="Guo W."/>
        </authorList>
    </citation>
    <scope>NUCLEOTIDE SEQUENCE</scope>
</reference>
<dbReference type="PANTHER" id="PTHR35982:SF1">
    <property type="entry name" value="SPIROCYCLASE, AVEC FAMILY"/>
    <property type="match status" value="1"/>
</dbReference>
<name>A0A1B1MRN2_LOCMI</name>
<feature type="transmembrane region" description="Helical" evidence="1">
    <location>
        <begin position="139"/>
        <end position="162"/>
    </location>
</feature>
<dbReference type="InterPro" id="IPR056704">
    <property type="entry name" value="DUF7802"/>
</dbReference>
<feature type="transmembrane region" description="Helical" evidence="1">
    <location>
        <begin position="283"/>
        <end position="302"/>
    </location>
</feature>
<protein>
    <submittedName>
        <fullName evidence="3">ZK899.2</fullName>
    </submittedName>
</protein>
<keyword evidence="1" id="KW-1133">Transmembrane helix</keyword>
<feature type="transmembrane region" description="Helical" evidence="1">
    <location>
        <begin position="219"/>
        <end position="239"/>
    </location>
</feature>
<dbReference type="AlphaFoldDB" id="A0A1B1MRN2"/>
<accession>A0A1B1MRN2</accession>
<dbReference type="PANTHER" id="PTHR35982">
    <property type="entry name" value="AGAP005361-PA"/>
    <property type="match status" value="1"/>
</dbReference>
<organism evidence="3">
    <name type="scientific">Locusta migratoria</name>
    <name type="common">Migratory locust</name>
    <dbReference type="NCBI Taxonomy" id="7004"/>
    <lineage>
        <taxon>Eukaryota</taxon>
        <taxon>Metazoa</taxon>
        <taxon>Ecdysozoa</taxon>
        <taxon>Arthropoda</taxon>
        <taxon>Hexapoda</taxon>
        <taxon>Insecta</taxon>
        <taxon>Pterygota</taxon>
        <taxon>Neoptera</taxon>
        <taxon>Polyneoptera</taxon>
        <taxon>Orthoptera</taxon>
        <taxon>Caelifera</taxon>
        <taxon>Acrididea</taxon>
        <taxon>Acridomorpha</taxon>
        <taxon>Acridoidea</taxon>
        <taxon>Acrididae</taxon>
        <taxon>Oedipodinae</taxon>
        <taxon>Locusta</taxon>
    </lineage>
</organism>
<sequence>MAAAKHLPGLGQELADLKYADFWDWFVKVNDPVEMWRAQPTYVLSQLAYALGGLFTLLHALRNGGRLPFVWLAAVLHGLVVESMSNWLEDVDNFWHAQAIVIFLGRRLPLHIILLYPVFIYNAVVAGSHMNLHRWAEPFAAGLMVVLIDIPYDIVSVKFIHWSWHDTDPNIADRHYWVPWNSYYFHATFAASFCFWLTAWREARWKRGSFLQEIKNCTLASLLGTPGGVLLFLPVYHPLHDIAKIHSEVTFFIIFTVFLSIIWSSDRSPKPQTQGNECRWNKLLLIHLVLHYSLFLGMVLFGHPENEISTGFHERVGPCDETVPVQTAFGLVLQKKRYLCASNYDEAYFDFHCLPGGKLPANGVSWYTICGNPFTNRTEYIAIILTICFLAATVFGNIYIRSTSFKKDGNLTMKSKQKRH</sequence>
<feature type="transmembrane region" description="Helical" evidence="1">
    <location>
        <begin position="182"/>
        <end position="199"/>
    </location>
</feature>
<keyword evidence="1" id="KW-0812">Transmembrane</keyword>
<dbReference type="EMBL" id="KU529968">
    <property type="protein sequence ID" value="ANS71233.1"/>
    <property type="molecule type" value="mRNA"/>
</dbReference>
<proteinExistence type="evidence at transcript level"/>
<feature type="transmembrane region" description="Helical" evidence="1">
    <location>
        <begin position="108"/>
        <end position="127"/>
    </location>
</feature>
<keyword evidence="1" id="KW-0472">Membrane</keyword>
<feature type="transmembrane region" description="Helical" evidence="1">
    <location>
        <begin position="245"/>
        <end position="263"/>
    </location>
</feature>
<feature type="transmembrane region" description="Helical" evidence="1">
    <location>
        <begin position="380"/>
        <end position="400"/>
    </location>
</feature>
<feature type="domain" description="DUF7802" evidence="2">
    <location>
        <begin position="21"/>
        <end position="395"/>
    </location>
</feature>
<dbReference type="Pfam" id="PF25085">
    <property type="entry name" value="DUF7802"/>
    <property type="match status" value="1"/>
</dbReference>
<evidence type="ECO:0000256" key="1">
    <source>
        <dbReference type="SAM" id="Phobius"/>
    </source>
</evidence>
<evidence type="ECO:0000259" key="2">
    <source>
        <dbReference type="Pfam" id="PF25085"/>
    </source>
</evidence>
<evidence type="ECO:0000313" key="3">
    <source>
        <dbReference type="EMBL" id="ANS71233.1"/>
    </source>
</evidence>